<organism evidence="2 3">
    <name type="scientific">Metallumcola ferriviriculae</name>
    <dbReference type="NCBI Taxonomy" id="3039180"/>
    <lineage>
        <taxon>Bacteria</taxon>
        <taxon>Bacillati</taxon>
        <taxon>Bacillota</taxon>
        <taxon>Clostridia</taxon>
        <taxon>Neomoorellales</taxon>
        <taxon>Desulfitibacteraceae</taxon>
        <taxon>Metallumcola</taxon>
    </lineage>
</organism>
<accession>A0AAU0USB0</accession>
<dbReference type="RefSeq" id="WP_366922492.1">
    <property type="nucleotide sequence ID" value="NZ_CP121694.1"/>
</dbReference>
<dbReference type="Proteomes" id="UP001329915">
    <property type="component" value="Chromosome"/>
</dbReference>
<evidence type="ECO:0000313" key="3">
    <source>
        <dbReference type="Proteomes" id="UP001329915"/>
    </source>
</evidence>
<dbReference type="NCBIfam" id="NF045650">
    <property type="entry name" value="CD1247_Nterm"/>
    <property type="match status" value="1"/>
</dbReference>
<feature type="region of interest" description="Disordered" evidence="1">
    <location>
        <begin position="141"/>
        <end position="160"/>
    </location>
</feature>
<reference evidence="2 3" key="1">
    <citation type="submission" date="2023-04" db="EMBL/GenBank/DDBJ databases">
        <authorList>
            <person name="Hsu D."/>
        </authorList>
    </citation>
    <scope>NUCLEOTIDE SEQUENCE [LARGE SCALE GENOMIC DNA]</scope>
    <source>
        <strain evidence="2 3">MK1</strain>
    </source>
</reference>
<dbReference type="AlphaFoldDB" id="A0AAU0USB0"/>
<sequence length="160" mass="18552">MEDLKKKIAYLQGLMAGLEMDPATKEGKLFQGMLEVLDEMAETMDDLYINQDELEDYMESIDEDLYDLEDEYYLADEDFDEEFEEDIDDEFYDDEEDMDLVEVECPDCGDTLYFDANILDDDDYVEVTCPNCETVVFVNDDDYEITDEPGDDEGPGTDDI</sequence>
<dbReference type="EMBL" id="CP121694">
    <property type="protein sequence ID" value="WRO23106.1"/>
    <property type="molecule type" value="Genomic_DNA"/>
</dbReference>
<dbReference type="KEGG" id="dbc:MFMK1_002954"/>
<gene>
    <name evidence="2" type="ORF">MFMK1_002954</name>
</gene>
<protein>
    <submittedName>
        <fullName evidence="2">AraC family transcriptional regulator</fullName>
    </submittedName>
</protein>
<evidence type="ECO:0000313" key="2">
    <source>
        <dbReference type="EMBL" id="WRO23106.1"/>
    </source>
</evidence>
<keyword evidence="3" id="KW-1185">Reference proteome</keyword>
<proteinExistence type="predicted"/>
<name>A0AAU0USB0_9FIRM</name>
<evidence type="ECO:0000256" key="1">
    <source>
        <dbReference type="SAM" id="MobiDB-lite"/>
    </source>
</evidence>
<dbReference type="InterPro" id="IPR054688">
    <property type="entry name" value="CD1247_N"/>
</dbReference>